<comment type="subcellular location">
    <subcellularLocation>
        <location evidence="1">Endoplasmic reticulum membrane</location>
        <topology evidence="1">Single-pass membrane protein</topology>
    </subcellularLocation>
</comment>
<name>A0A7S3DKX3_9EUKA</name>
<evidence type="ECO:0000256" key="1">
    <source>
        <dbReference type="ARBA" id="ARBA00004389"/>
    </source>
</evidence>
<evidence type="ECO:0000256" key="8">
    <source>
        <dbReference type="SAM" id="Phobius"/>
    </source>
</evidence>
<gene>
    <name evidence="9" type="ORF">PBIL07802_LOCUS23248</name>
</gene>
<dbReference type="GO" id="GO:0043541">
    <property type="term" value="C:UDP-N-acetylglucosamine transferase complex"/>
    <property type="evidence" value="ECO:0007669"/>
    <property type="project" value="TreeGrafter"/>
</dbReference>
<evidence type="ECO:0000256" key="6">
    <source>
        <dbReference type="ARBA" id="ARBA00022989"/>
    </source>
</evidence>
<keyword evidence="4 8" id="KW-0812">Transmembrane</keyword>
<dbReference type="AlphaFoldDB" id="A0A7S3DKX3"/>
<dbReference type="EMBL" id="HBIB01035852">
    <property type="protein sequence ID" value="CAE0260959.1"/>
    <property type="molecule type" value="Transcribed_RNA"/>
</dbReference>
<dbReference type="GO" id="GO:0006488">
    <property type="term" value="P:dolichol-linked oligosaccharide biosynthetic process"/>
    <property type="evidence" value="ECO:0007669"/>
    <property type="project" value="InterPro"/>
</dbReference>
<comment type="similarity">
    <text evidence="2">Belongs to the ALG14 family.</text>
</comment>
<evidence type="ECO:0000256" key="3">
    <source>
        <dbReference type="ARBA" id="ARBA00017467"/>
    </source>
</evidence>
<protein>
    <recommendedName>
        <fullName evidence="3">UDP-N-acetylglucosamine transferase subunit ALG14</fullName>
    </recommendedName>
</protein>
<organism evidence="9">
    <name type="scientific">Palpitomonas bilix</name>
    <dbReference type="NCBI Taxonomy" id="652834"/>
    <lineage>
        <taxon>Eukaryota</taxon>
        <taxon>Eukaryota incertae sedis</taxon>
    </lineage>
</organism>
<dbReference type="Gene3D" id="3.40.50.2000">
    <property type="entry name" value="Glycogen Phosphorylase B"/>
    <property type="match status" value="1"/>
</dbReference>
<dbReference type="Pfam" id="PF08660">
    <property type="entry name" value="Alg14"/>
    <property type="match status" value="1"/>
</dbReference>
<dbReference type="GO" id="GO:0004577">
    <property type="term" value="F:N-acetylglucosaminyldiphosphodolichol N-acetylglucosaminyltransferase activity"/>
    <property type="evidence" value="ECO:0007669"/>
    <property type="project" value="TreeGrafter"/>
</dbReference>
<evidence type="ECO:0000256" key="2">
    <source>
        <dbReference type="ARBA" id="ARBA00009731"/>
    </source>
</evidence>
<dbReference type="PANTHER" id="PTHR12154">
    <property type="entry name" value="GLYCOSYL TRANSFERASE-RELATED"/>
    <property type="match status" value="1"/>
</dbReference>
<proteinExistence type="inferred from homology"/>
<evidence type="ECO:0000313" key="9">
    <source>
        <dbReference type="EMBL" id="CAE0260959.1"/>
    </source>
</evidence>
<accession>A0A7S3DKX3</accession>
<evidence type="ECO:0000256" key="4">
    <source>
        <dbReference type="ARBA" id="ARBA00022692"/>
    </source>
</evidence>
<keyword evidence="7 8" id="KW-0472">Membrane</keyword>
<dbReference type="PANTHER" id="PTHR12154:SF4">
    <property type="entry name" value="UDP-N-ACETYLGLUCOSAMINE TRANSFERASE SUBUNIT ALG14 HOMOLOG"/>
    <property type="match status" value="1"/>
</dbReference>
<sequence length="228" mass="24801">MEATVSYLIASAVTACLLLTYVGFGFYRVINRRGKVLSLLSATAKAKSMRGMCVLGSGGHTTEMIHLLDSLPAKVFASLTAVVAATDNHSEKKLKSSRFASALSQQGLPLSVFTVPRAREVGQSYFTSIFTTLRASLASMLVVLTSKPDAVILNGPGTCLPFAAASLLFNSLLFRNTQVIFVESFARTKELSLSGKLIYRLHLADRFFVQWRALADKYDRAEYVGVVC</sequence>
<dbReference type="InterPro" id="IPR013969">
    <property type="entry name" value="Oligosacch_biosynth_Alg14"/>
</dbReference>
<evidence type="ECO:0000256" key="5">
    <source>
        <dbReference type="ARBA" id="ARBA00022824"/>
    </source>
</evidence>
<feature type="transmembrane region" description="Helical" evidence="8">
    <location>
        <begin position="6"/>
        <end position="27"/>
    </location>
</feature>
<keyword evidence="5" id="KW-0256">Endoplasmic reticulum</keyword>
<evidence type="ECO:0000256" key="7">
    <source>
        <dbReference type="ARBA" id="ARBA00023136"/>
    </source>
</evidence>
<reference evidence="9" key="1">
    <citation type="submission" date="2021-01" db="EMBL/GenBank/DDBJ databases">
        <authorList>
            <person name="Corre E."/>
            <person name="Pelletier E."/>
            <person name="Niang G."/>
            <person name="Scheremetjew M."/>
            <person name="Finn R."/>
            <person name="Kale V."/>
            <person name="Holt S."/>
            <person name="Cochrane G."/>
            <person name="Meng A."/>
            <person name="Brown T."/>
            <person name="Cohen L."/>
        </authorList>
    </citation>
    <scope>NUCLEOTIDE SEQUENCE</scope>
    <source>
        <strain evidence="9">NIES-2562</strain>
    </source>
</reference>
<keyword evidence="6 8" id="KW-1133">Transmembrane helix</keyword>